<evidence type="ECO:0000313" key="1">
    <source>
        <dbReference type="EMBL" id="CAB9524316.1"/>
    </source>
</evidence>
<keyword evidence="2" id="KW-1185">Reference proteome</keyword>
<dbReference type="Proteomes" id="UP001153069">
    <property type="component" value="Unassembled WGS sequence"/>
</dbReference>
<proteinExistence type="predicted"/>
<dbReference type="OrthoDB" id="10026611at2759"/>
<sequence length="243" mass="27179">MASNGEYESRRGKATREGLREEILGVAVKNARMRFFIPSTDNSFGGIKYTFVMIDSGCDSMLLPFPSNADDLRVFEEDIFTWQIFCSGGTPTLVISRIDGLSLGSVVLAGRQVIELPFLRFHLGSVSAQAMVAHERLDEDESAKLDSFLLQLGPNHILPERQHVLIGQTVLSKTYSLQAGKMLFIMRKGYLPVRDDLVAAWNVVKNLEKPVGFDDLVDDDHDGDWVTSFDDEDCTESCFMDEN</sequence>
<dbReference type="EMBL" id="CAICTM010001519">
    <property type="protein sequence ID" value="CAB9524316.1"/>
    <property type="molecule type" value="Genomic_DNA"/>
</dbReference>
<name>A0A9N8ENC6_9STRA</name>
<gene>
    <name evidence="1" type="ORF">SEMRO_1521_G279480.1</name>
</gene>
<dbReference type="AlphaFoldDB" id="A0A9N8ENC6"/>
<protein>
    <submittedName>
        <fullName evidence="1">Uncharacterized protein</fullName>
    </submittedName>
</protein>
<accession>A0A9N8ENC6</accession>
<evidence type="ECO:0000313" key="2">
    <source>
        <dbReference type="Proteomes" id="UP001153069"/>
    </source>
</evidence>
<comment type="caution">
    <text evidence="1">The sequence shown here is derived from an EMBL/GenBank/DDBJ whole genome shotgun (WGS) entry which is preliminary data.</text>
</comment>
<reference evidence="1" key="1">
    <citation type="submission" date="2020-06" db="EMBL/GenBank/DDBJ databases">
        <authorList>
            <consortium name="Plant Systems Biology data submission"/>
        </authorList>
    </citation>
    <scope>NUCLEOTIDE SEQUENCE</scope>
    <source>
        <strain evidence="1">D6</strain>
    </source>
</reference>
<organism evidence="1 2">
    <name type="scientific">Seminavis robusta</name>
    <dbReference type="NCBI Taxonomy" id="568900"/>
    <lineage>
        <taxon>Eukaryota</taxon>
        <taxon>Sar</taxon>
        <taxon>Stramenopiles</taxon>
        <taxon>Ochrophyta</taxon>
        <taxon>Bacillariophyta</taxon>
        <taxon>Bacillariophyceae</taxon>
        <taxon>Bacillariophycidae</taxon>
        <taxon>Naviculales</taxon>
        <taxon>Naviculaceae</taxon>
        <taxon>Seminavis</taxon>
    </lineage>
</organism>